<dbReference type="EMBL" id="VCIZ01000016">
    <property type="protein sequence ID" value="TSP10377.1"/>
    <property type="molecule type" value="Genomic_DNA"/>
</dbReference>
<keyword evidence="4 8" id="KW-0521">NADP</keyword>
<dbReference type="Proteomes" id="UP001056132">
    <property type="component" value="Chromosome 1"/>
</dbReference>
<evidence type="ECO:0000256" key="3">
    <source>
        <dbReference type="ARBA" id="ARBA00022605"/>
    </source>
</evidence>
<feature type="binding site" evidence="8">
    <location>
        <begin position="28"/>
        <end position="30"/>
    </location>
    <ligand>
        <name>shikimate</name>
        <dbReference type="ChEBI" id="CHEBI:36208"/>
    </ligand>
</feature>
<reference evidence="13" key="2">
    <citation type="journal article" date="2022" name="Microbiol. Resour. Announc.">
        <title>Genome Sequence of Cupriavidus campinensis Strain G5, a Member of a Bacterial Consortium Capable of Polyethylene Degradation.</title>
        <authorList>
            <person name="Schneider B."/>
            <person name="Pfeiffer F."/>
            <person name="Dyall-Smith M."/>
            <person name="Kunte H.J."/>
        </authorList>
    </citation>
    <scope>NUCLEOTIDE SEQUENCE</scope>
    <source>
        <strain evidence="13">G5</strain>
    </source>
</reference>
<dbReference type="Gene3D" id="3.40.50.10860">
    <property type="entry name" value="Leucine Dehydrogenase, chain A, domain 1"/>
    <property type="match status" value="1"/>
</dbReference>
<keyword evidence="5 8" id="KW-0560">Oxidoreductase</keyword>
<dbReference type="GO" id="GO:0004764">
    <property type="term" value="F:shikimate 3-dehydrogenase (NADP+) activity"/>
    <property type="evidence" value="ECO:0007669"/>
    <property type="project" value="UniProtKB-UniRule"/>
</dbReference>
<evidence type="ECO:0000256" key="8">
    <source>
        <dbReference type="HAMAP-Rule" id="MF_00222"/>
    </source>
</evidence>
<dbReference type="KEGG" id="ccam:M5D45_14365"/>
<evidence type="ECO:0000256" key="6">
    <source>
        <dbReference type="ARBA" id="ARBA00023141"/>
    </source>
</evidence>
<evidence type="ECO:0000259" key="10">
    <source>
        <dbReference type="Pfam" id="PF08501"/>
    </source>
</evidence>
<dbReference type="GO" id="GO:0005829">
    <property type="term" value="C:cytosol"/>
    <property type="evidence" value="ECO:0007669"/>
    <property type="project" value="TreeGrafter"/>
</dbReference>
<organism evidence="13 15">
    <name type="scientific">Cupriavidus campinensis</name>
    <dbReference type="NCBI Taxonomy" id="151783"/>
    <lineage>
        <taxon>Bacteria</taxon>
        <taxon>Pseudomonadati</taxon>
        <taxon>Pseudomonadota</taxon>
        <taxon>Betaproteobacteria</taxon>
        <taxon>Burkholderiales</taxon>
        <taxon>Burkholderiaceae</taxon>
        <taxon>Cupriavidus</taxon>
    </lineage>
</organism>
<dbReference type="InterPro" id="IPR011342">
    <property type="entry name" value="Shikimate_DH"/>
</dbReference>
<dbReference type="Gene3D" id="3.40.50.720">
    <property type="entry name" value="NAD(P)-binding Rossmann-like Domain"/>
    <property type="match status" value="1"/>
</dbReference>
<dbReference type="InterPro" id="IPR022893">
    <property type="entry name" value="Shikimate_DH_fam"/>
</dbReference>
<evidence type="ECO:0000259" key="11">
    <source>
        <dbReference type="Pfam" id="PF18317"/>
    </source>
</evidence>
<proteinExistence type="inferred from homology"/>
<dbReference type="PANTHER" id="PTHR21089:SF1">
    <property type="entry name" value="BIFUNCTIONAL 3-DEHYDROQUINATE DEHYDRATASE_SHIKIMATE DEHYDROGENASE, CHLOROPLASTIC"/>
    <property type="match status" value="1"/>
</dbReference>
<feature type="domain" description="SDH C-terminal" evidence="11">
    <location>
        <begin position="260"/>
        <end position="290"/>
    </location>
</feature>
<dbReference type="InterPro" id="IPR036291">
    <property type="entry name" value="NAD(P)-bd_dom_sf"/>
</dbReference>
<name>A0AAE9HYA9_9BURK</name>
<feature type="domain" description="Shikimate dehydrogenase substrate binding N-terminal" evidence="10">
    <location>
        <begin position="20"/>
        <end position="101"/>
    </location>
</feature>
<dbReference type="NCBIfam" id="NF001310">
    <property type="entry name" value="PRK00258.1-2"/>
    <property type="match status" value="1"/>
</dbReference>
<dbReference type="GO" id="GO:0009073">
    <property type="term" value="P:aromatic amino acid family biosynthetic process"/>
    <property type="evidence" value="ECO:0007669"/>
    <property type="project" value="UniProtKB-KW"/>
</dbReference>
<feature type="binding site" evidence="8">
    <location>
        <position position="237"/>
    </location>
    <ligand>
        <name>NADP(+)</name>
        <dbReference type="ChEBI" id="CHEBI:58349"/>
    </ligand>
</feature>
<feature type="binding site" evidence="8">
    <location>
        <position position="239"/>
    </location>
    <ligand>
        <name>shikimate</name>
        <dbReference type="ChEBI" id="CHEBI:36208"/>
    </ligand>
</feature>
<comment type="similarity">
    <text evidence="8">Belongs to the shikimate dehydrogenase family.</text>
</comment>
<feature type="binding site" evidence="8">
    <location>
        <begin position="140"/>
        <end position="144"/>
    </location>
    <ligand>
        <name>NADP(+)</name>
        <dbReference type="ChEBI" id="CHEBI:58349"/>
    </ligand>
</feature>
<gene>
    <name evidence="8 13" type="primary">aroE</name>
    <name evidence="12" type="ORF">FGG12_23050</name>
    <name evidence="13" type="ORF">M5D45_14365</name>
</gene>
<protein>
    <recommendedName>
        <fullName evidence="2 8">Shikimate dehydrogenase (NADP(+))</fullName>
        <shortName evidence="8">SDH</shortName>
        <ecNumber evidence="2 8">1.1.1.25</ecNumber>
    </recommendedName>
</protein>
<dbReference type="EMBL" id="CP097330">
    <property type="protein sequence ID" value="URF03684.1"/>
    <property type="molecule type" value="Genomic_DNA"/>
</dbReference>
<dbReference type="PANTHER" id="PTHR21089">
    <property type="entry name" value="SHIKIMATE DEHYDROGENASE"/>
    <property type="match status" value="1"/>
</dbReference>
<dbReference type="InterPro" id="IPR006151">
    <property type="entry name" value="Shikm_DH/Glu-tRNA_Rdtase"/>
</dbReference>
<evidence type="ECO:0000256" key="1">
    <source>
        <dbReference type="ARBA" id="ARBA00004871"/>
    </source>
</evidence>
<feature type="binding site" evidence="8">
    <location>
        <position position="115"/>
    </location>
    <ligand>
        <name>shikimate</name>
        <dbReference type="ChEBI" id="CHEBI:36208"/>
    </ligand>
</feature>
<evidence type="ECO:0000313" key="13">
    <source>
        <dbReference type="EMBL" id="URF03684.1"/>
    </source>
</evidence>
<evidence type="ECO:0000313" key="12">
    <source>
        <dbReference type="EMBL" id="TSP10377.1"/>
    </source>
</evidence>
<dbReference type="InterPro" id="IPR046346">
    <property type="entry name" value="Aminoacid_DH-like_N_sf"/>
</dbReference>
<comment type="pathway">
    <text evidence="1 8">Metabolic intermediate biosynthesis; chorismate biosynthesis; chorismate from D-erythrose 4-phosphate and phosphoenolpyruvate: step 4/7.</text>
</comment>
<keyword evidence="14" id="KW-1185">Reference proteome</keyword>
<dbReference type="Pfam" id="PF18317">
    <property type="entry name" value="SDH_C"/>
    <property type="match status" value="1"/>
</dbReference>
<dbReference type="Pfam" id="PF08501">
    <property type="entry name" value="Shikimate_dh_N"/>
    <property type="match status" value="1"/>
</dbReference>
<feature type="active site" description="Proton acceptor" evidence="8">
    <location>
        <position position="79"/>
    </location>
</feature>
<feature type="binding site" evidence="8">
    <location>
        <position position="75"/>
    </location>
    <ligand>
        <name>shikimate</name>
        <dbReference type="ChEBI" id="CHEBI:36208"/>
    </ligand>
</feature>
<dbReference type="GO" id="GO:0050661">
    <property type="term" value="F:NADP binding"/>
    <property type="evidence" value="ECO:0007669"/>
    <property type="project" value="InterPro"/>
</dbReference>
<feature type="domain" description="Quinate/shikimate 5-dehydrogenase/glutamyl-tRNA reductase" evidence="9">
    <location>
        <begin position="131"/>
        <end position="181"/>
    </location>
</feature>
<dbReference type="GO" id="GO:0008652">
    <property type="term" value="P:amino acid biosynthetic process"/>
    <property type="evidence" value="ECO:0007669"/>
    <property type="project" value="UniProtKB-KW"/>
</dbReference>
<feature type="binding site" evidence="8">
    <location>
        <position position="100"/>
    </location>
    <ligand>
        <name>shikimate</name>
        <dbReference type="ChEBI" id="CHEBI:36208"/>
    </ligand>
</feature>
<evidence type="ECO:0000256" key="2">
    <source>
        <dbReference type="ARBA" id="ARBA00012962"/>
    </source>
</evidence>
<dbReference type="NCBIfam" id="TIGR00507">
    <property type="entry name" value="aroE"/>
    <property type="match status" value="1"/>
</dbReference>
<dbReference type="RefSeq" id="WP_144201381.1">
    <property type="nucleotide sequence ID" value="NZ_CAJPVH010000033.1"/>
</dbReference>
<evidence type="ECO:0000259" key="9">
    <source>
        <dbReference type="Pfam" id="PF01488"/>
    </source>
</evidence>
<evidence type="ECO:0000313" key="14">
    <source>
        <dbReference type="Proteomes" id="UP000318943"/>
    </source>
</evidence>
<accession>A0AAE9HYA9</accession>
<feature type="binding site" evidence="8">
    <location>
        <begin position="164"/>
        <end position="169"/>
    </location>
    <ligand>
        <name>NADP(+)</name>
        <dbReference type="ChEBI" id="CHEBI:58349"/>
    </ligand>
</feature>
<evidence type="ECO:0000313" key="15">
    <source>
        <dbReference type="Proteomes" id="UP001056132"/>
    </source>
</evidence>
<dbReference type="InterPro" id="IPR013708">
    <property type="entry name" value="Shikimate_DH-bd_N"/>
</dbReference>
<feature type="binding site" evidence="8">
    <location>
        <position position="267"/>
    </location>
    <ligand>
        <name>shikimate</name>
        <dbReference type="ChEBI" id="CHEBI:36208"/>
    </ligand>
</feature>
<evidence type="ECO:0000256" key="4">
    <source>
        <dbReference type="ARBA" id="ARBA00022857"/>
    </source>
</evidence>
<comment type="function">
    <text evidence="8">Involved in the biosynthesis of the chorismate, which leads to the biosynthesis of aromatic amino acids. Catalyzes the reversible NADPH linked reduction of 3-dehydroshikimate (DHSA) to yield shikimate (SA).</text>
</comment>
<comment type="catalytic activity">
    <reaction evidence="7 8">
        <text>shikimate + NADP(+) = 3-dehydroshikimate + NADPH + H(+)</text>
        <dbReference type="Rhea" id="RHEA:17737"/>
        <dbReference type="ChEBI" id="CHEBI:15378"/>
        <dbReference type="ChEBI" id="CHEBI:16630"/>
        <dbReference type="ChEBI" id="CHEBI:36208"/>
        <dbReference type="ChEBI" id="CHEBI:57783"/>
        <dbReference type="ChEBI" id="CHEBI:58349"/>
        <dbReference type="EC" id="1.1.1.25"/>
    </reaction>
</comment>
<dbReference type="GO" id="GO:0009423">
    <property type="term" value="P:chorismate biosynthetic process"/>
    <property type="evidence" value="ECO:0007669"/>
    <property type="project" value="UniProtKB-UniRule"/>
</dbReference>
<dbReference type="AlphaFoldDB" id="A0AAE9HYA9"/>
<dbReference type="Proteomes" id="UP000318943">
    <property type="component" value="Unassembled WGS sequence"/>
</dbReference>
<evidence type="ECO:0000256" key="5">
    <source>
        <dbReference type="ARBA" id="ARBA00023002"/>
    </source>
</evidence>
<feature type="binding site" evidence="8">
    <location>
        <position position="260"/>
    </location>
    <ligand>
        <name>NADP(+)</name>
        <dbReference type="ChEBI" id="CHEBI:58349"/>
    </ligand>
</feature>
<dbReference type="Pfam" id="PF01488">
    <property type="entry name" value="Shikimate_DH"/>
    <property type="match status" value="1"/>
</dbReference>
<reference evidence="12 14" key="1">
    <citation type="submission" date="2019-05" db="EMBL/GenBank/DDBJ databases">
        <title>Whole genome sequence analysis of Cupriavidus campinensis S14E4C strain.</title>
        <authorList>
            <person name="Abbaszade G."/>
            <person name="Szabo A."/>
            <person name="Toumi M."/>
            <person name="Toth E."/>
        </authorList>
    </citation>
    <scope>NUCLEOTIDE SEQUENCE [LARGE SCALE GENOMIC DNA]</scope>
    <source>
        <strain evidence="12 14">S14E4C</strain>
    </source>
</reference>
<dbReference type="GO" id="GO:0019632">
    <property type="term" value="P:shikimate metabolic process"/>
    <property type="evidence" value="ECO:0007669"/>
    <property type="project" value="InterPro"/>
</dbReference>
<sequence>MTTDPTSQPNPPVQPDRYVVVGNPVSHSRSPAIHAAFARQTGEAVQYDRLEAPLGAFADTVRRFLAEGGHGFNVTTPFKLEAYDLADRLTPRAEAAGAVNTMWIEDGLIHGDNTDGVGLVRDIQDNLDVLLEDKRILLLGAGGAAMGAMLPLIECRPARIVVANRTASRASDMLEEFVEAADQYNVELWGGGLDALSALSEEERCDVVINASSSSLQGEVPPVPEYLLGEGVLAYDMMYGARPTVFLAYAAQCGARTSDGLGMLVEQAAEAFYNWRGVRPNTVPVLAELRAGLQAEAAR</sequence>
<dbReference type="EC" id="1.1.1.25" evidence="2 8"/>
<reference evidence="13" key="3">
    <citation type="submission" date="2022-05" db="EMBL/GenBank/DDBJ databases">
        <authorList>
            <person name="Kunte H.-J."/>
        </authorList>
    </citation>
    <scope>NUCLEOTIDE SEQUENCE</scope>
    <source>
        <strain evidence="13">G5</strain>
    </source>
</reference>
<dbReference type="FunFam" id="3.40.50.10860:FF:000006">
    <property type="entry name" value="Shikimate dehydrogenase (NADP(+))"/>
    <property type="match status" value="1"/>
</dbReference>
<comment type="subunit">
    <text evidence="8">Homodimer.</text>
</comment>
<dbReference type="SUPFAM" id="SSF53223">
    <property type="entry name" value="Aminoacid dehydrogenase-like, N-terminal domain"/>
    <property type="match status" value="1"/>
</dbReference>
<dbReference type="CDD" id="cd01065">
    <property type="entry name" value="NAD_bind_Shikimate_DH"/>
    <property type="match status" value="1"/>
</dbReference>
<keyword evidence="3 8" id="KW-0028">Amino-acid biosynthesis</keyword>
<comment type="caution">
    <text evidence="8">Lacks conserved residue(s) required for the propagation of feature annotation.</text>
</comment>
<dbReference type="InterPro" id="IPR041121">
    <property type="entry name" value="SDH_C"/>
</dbReference>
<keyword evidence="6 8" id="KW-0057">Aromatic amino acid biosynthesis</keyword>
<evidence type="ECO:0000256" key="7">
    <source>
        <dbReference type="ARBA" id="ARBA00049442"/>
    </source>
</evidence>
<dbReference type="HAMAP" id="MF_00222">
    <property type="entry name" value="Shikimate_DH_AroE"/>
    <property type="match status" value="1"/>
</dbReference>
<dbReference type="SUPFAM" id="SSF51735">
    <property type="entry name" value="NAD(P)-binding Rossmann-fold domains"/>
    <property type="match status" value="1"/>
</dbReference>